<name>A0A1F5FHF2_9BACT</name>
<dbReference type="AlphaFoldDB" id="A0A1F5FHF2"/>
<accession>A0A1F5FHF2</accession>
<dbReference type="EMBL" id="MFAM01000027">
    <property type="protein sequence ID" value="OGD79021.1"/>
    <property type="molecule type" value="Genomic_DNA"/>
</dbReference>
<dbReference type="Proteomes" id="UP000176682">
    <property type="component" value="Unassembled WGS sequence"/>
</dbReference>
<gene>
    <name evidence="1" type="ORF">A2368_00555</name>
</gene>
<sequence>MCLFAIGLFVYNPKFYQAGRNDYFFHEMIQLKAATQEDAHAQTLERFKSQYPESLGWSDHQVLIHLISDPSPQSYLAFMIALNEGHQHTIGFSVFSAPNITLAHAIATVAIQQARPASRGTIAYFVDVRPMNDFLYAC</sequence>
<organism evidence="1 2">
    <name type="scientific">Candidatus Collierbacteria bacterium RIFOXYB1_FULL_49_13</name>
    <dbReference type="NCBI Taxonomy" id="1817728"/>
    <lineage>
        <taxon>Bacteria</taxon>
        <taxon>Candidatus Collieribacteriota</taxon>
    </lineage>
</organism>
<evidence type="ECO:0000313" key="2">
    <source>
        <dbReference type="Proteomes" id="UP000176682"/>
    </source>
</evidence>
<proteinExistence type="predicted"/>
<protein>
    <submittedName>
        <fullName evidence="1">Uncharacterized protein</fullName>
    </submittedName>
</protein>
<reference evidence="1 2" key="1">
    <citation type="journal article" date="2016" name="Nat. Commun.">
        <title>Thousands of microbial genomes shed light on interconnected biogeochemical processes in an aquifer system.</title>
        <authorList>
            <person name="Anantharaman K."/>
            <person name="Brown C.T."/>
            <person name="Hug L.A."/>
            <person name="Sharon I."/>
            <person name="Castelle C.J."/>
            <person name="Probst A.J."/>
            <person name="Thomas B.C."/>
            <person name="Singh A."/>
            <person name="Wilkins M.J."/>
            <person name="Karaoz U."/>
            <person name="Brodie E.L."/>
            <person name="Williams K.H."/>
            <person name="Hubbard S.S."/>
            <person name="Banfield J.F."/>
        </authorList>
    </citation>
    <scope>NUCLEOTIDE SEQUENCE [LARGE SCALE GENOMIC DNA]</scope>
</reference>
<comment type="caution">
    <text evidence="1">The sequence shown here is derived from an EMBL/GenBank/DDBJ whole genome shotgun (WGS) entry which is preliminary data.</text>
</comment>
<evidence type="ECO:0000313" key="1">
    <source>
        <dbReference type="EMBL" id="OGD79021.1"/>
    </source>
</evidence>